<keyword evidence="1" id="KW-1133">Transmembrane helix</keyword>
<keyword evidence="1" id="KW-0472">Membrane</keyword>
<feature type="transmembrane region" description="Helical" evidence="1">
    <location>
        <begin position="51"/>
        <end position="68"/>
    </location>
</feature>
<feature type="transmembrane region" description="Helical" evidence="1">
    <location>
        <begin position="27"/>
        <end position="44"/>
    </location>
</feature>
<dbReference type="AlphaFoldDB" id="A0A3N2DQA2"/>
<protein>
    <submittedName>
        <fullName evidence="2">Uncharacterized protein</fullName>
    </submittedName>
</protein>
<keyword evidence="3" id="KW-1185">Reference proteome</keyword>
<accession>A0A3N2DQA2</accession>
<reference evidence="2 3" key="1">
    <citation type="submission" date="2018-11" db="EMBL/GenBank/DDBJ databases">
        <title>Genomic Encyclopedia of Type Strains, Phase IV (KMG-IV): sequencing the most valuable type-strain genomes for metagenomic binning, comparative biology and taxonomic classification.</title>
        <authorList>
            <person name="Goeker M."/>
        </authorList>
    </citation>
    <scope>NUCLEOTIDE SEQUENCE [LARGE SCALE GENOMIC DNA]</scope>
    <source>
        <strain evidence="2 3">DSM 100316</strain>
    </source>
</reference>
<keyword evidence="1" id="KW-0812">Transmembrane</keyword>
<dbReference type="Proteomes" id="UP000275394">
    <property type="component" value="Unassembled WGS sequence"/>
</dbReference>
<sequence length="108" mass="12221">MARIILISLLLLLLVMACFEGYYESLLVARLLVIAGFVWAAVAAKHNGYSEMYWAFLAVALLFVPAVSEQFYALSRSFIDIFALVLLVVSHHKICKRKIVVLRRCLDT</sequence>
<dbReference type="RefSeq" id="WP_148059369.1">
    <property type="nucleotide sequence ID" value="NZ_RKHR01000004.1"/>
</dbReference>
<dbReference type="EMBL" id="RKHR01000004">
    <property type="protein sequence ID" value="ROS01485.1"/>
    <property type="molecule type" value="Genomic_DNA"/>
</dbReference>
<gene>
    <name evidence="2" type="ORF">EDC56_1927</name>
</gene>
<organism evidence="2 3">
    <name type="scientific">Sinobacterium caligoides</name>
    <dbReference type="NCBI Taxonomy" id="933926"/>
    <lineage>
        <taxon>Bacteria</taxon>
        <taxon>Pseudomonadati</taxon>
        <taxon>Pseudomonadota</taxon>
        <taxon>Gammaproteobacteria</taxon>
        <taxon>Cellvibrionales</taxon>
        <taxon>Spongiibacteraceae</taxon>
        <taxon>Sinobacterium</taxon>
    </lineage>
</organism>
<comment type="caution">
    <text evidence="2">The sequence shown here is derived from an EMBL/GenBank/DDBJ whole genome shotgun (WGS) entry which is preliminary data.</text>
</comment>
<evidence type="ECO:0000256" key="1">
    <source>
        <dbReference type="SAM" id="Phobius"/>
    </source>
</evidence>
<proteinExistence type="predicted"/>
<name>A0A3N2DQA2_9GAMM</name>
<dbReference type="PROSITE" id="PS51257">
    <property type="entry name" value="PROKAR_LIPOPROTEIN"/>
    <property type="match status" value="1"/>
</dbReference>
<dbReference type="Pfam" id="PF20619">
    <property type="entry name" value="DUF6804"/>
    <property type="match status" value="1"/>
</dbReference>
<evidence type="ECO:0000313" key="3">
    <source>
        <dbReference type="Proteomes" id="UP000275394"/>
    </source>
</evidence>
<evidence type="ECO:0000313" key="2">
    <source>
        <dbReference type="EMBL" id="ROS01485.1"/>
    </source>
</evidence>
<dbReference type="InterPro" id="IPR046548">
    <property type="entry name" value="DUF6804"/>
</dbReference>